<dbReference type="Proteomes" id="UP000805704">
    <property type="component" value="Chromosome 14"/>
</dbReference>
<evidence type="ECO:0000313" key="2">
    <source>
        <dbReference type="Proteomes" id="UP000805704"/>
    </source>
</evidence>
<dbReference type="EMBL" id="CM024802">
    <property type="protein sequence ID" value="KAG8011457.1"/>
    <property type="molecule type" value="Genomic_DNA"/>
</dbReference>
<keyword evidence="2" id="KW-1185">Reference proteome</keyword>
<name>A0ACB7FB83_NIBAL</name>
<organism evidence="1 2">
    <name type="scientific">Nibea albiflora</name>
    <name type="common">Yellow drum</name>
    <name type="synonym">Corvina albiflora</name>
    <dbReference type="NCBI Taxonomy" id="240163"/>
    <lineage>
        <taxon>Eukaryota</taxon>
        <taxon>Metazoa</taxon>
        <taxon>Chordata</taxon>
        <taxon>Craniata</taxon>
        <taxon>Vertebrata</taxon>
        <taxon>Euteleostomi</taxon>
        <taxon>Actinopterygii</taxon>
        <taxon>Neopterygii</taxon>
        <taxon>Teleostei</taxon>
        <taxon>Neoteleostei</taxon>
        <taxon>Acanthomorphata</taxon>
        <taxon>Eupercaria</taxon>
        <taxon>Sciaenidae</taxon>
        <taxon>Nibea</taxon>
    </lineage>
</organism>
<protein>
    <submittedName>
        <fullName evidence="1">Uncharacterized protein</fullName>
    </submittedName>
</protein>
<reference evidence="1" key="1">
    <citation type="submission" date="2020-04" db="EMBL/GenBank/DDBJ databases">
        <title>A chromosome-scale assembly and high-density genetic map of the yellow drum (Nibea albiflora) genome.</title>
        <authorList>
            <person name="Xu D."/>
            <person name="Zhang W."/>
            <person name="Chen R."/>
            <person name="Tan P."/>
            <person name="Wang L."/>
            <person name="Song H."/>
            <person name="Tian L."/>
            <person name="Zhu Q."/>
            <person name="Wang B."/>
        </authorList>
    </citation>
    <scope>NUCLEOTIDE SEQUENCE</scope>
    <source>
        <strain evidence="1">ZJHYS-2018</strain>
    </source>
</reference>
<sequence length="191" mass="21670">MDRHPKRSSSLRRRRKKRKRPEEEEEEEEPPAAKDVHSDAEDGEELQQKQPKTERTGPSSRQVSQVEVVTFQDPRKKLKTKQTPTLDKAPVRQVGRFKNGMLILSSKEIQKIKGNSAANRCVVVVLVEMTEGELRASRTSLKVKVCVSAGEPVNPSRMGKHKRKRKNWHRSADSAHCRTLFAAARGELNAT</sequence>
<evidence type="ECO:0000313" key="1">
    <source>
        <dbReference type="EMBL" id="KAG8011457.1"/>
    </source>
</evidence>
<gene>
    <name evidence="1" type="ORF">GBF38_006258</name>
</gene>
<accession>A0ACB7FB83</accession>
<comment type="caution">
    <text evidence="1">The sequence shown here is derived from an EMBL/GenBank/DDBJ whole genome shotgun (WGS) entry which is preliminary data.</text>
</comment>
<proteinExistence type="predicted"/>